<gene>
    <name evidence="8" type="ORF">C7M84_022029</name>
</gene>
<dbReference type="PROSITE" id="PS50001">
    <property type="entry name" value="SH2"/>
    <property type="match status" value="1"/>
</dbReference>
<dbReference type="InterPro" id="IPR017946">
    <property type="entry name" value="PLC-like_Pdiesterase_TIM-brl"/>
</dbReference>
<dbReference type="EC" id="3.1.4.11" evidence="4"/>
<keyword evidence="2" id="KW-0106">Calcium</keyword>
<reference evidence="8 9" key="1">
    <citation type="submission" date="2018-04" db="EMBL/GenBank/DDBJ databases">
        <authorList>
            <person name="Zhang X."/>
            <person name="Yuan J."/>
            <person name="Li F."/>
            <person name="Xiang J."/>
        </authorList>
    </citation>
    <scope>NUCLEOTIDE SEQUENCE [LARGE SCALE GENOMIC DNA]</scope>
    <source>
        <tissue evidence="8">Muscle</tissue>
    </source>
</reference>
<dbReference type="Pfam" id="PF00018">
    <property type="entry name" value="SH3_1"/>
    <property type="match status" value="1"/>
</dbReference>
<dbReference type="Pfam" id="PF00387">
    <property type="entry name" value="PI-PLC-Y"/>
    <property type="match status" value="1"/>
</dbReference>
<evidence type="ECO:0000256" key="5">
    <source>
        <dbReference type="SAM" id="Coils"/>
    </source>
</evidence>
<keyword evidence="4" id="KW-0443">Lipid metabolism</keyword>
<keyword evidence="3" id="KW-0727">SH2 domain</keyword>
<dbReference type="SUPFAM" id="SSF50044">
    <property type="entry name" value="SH3-domain"/>
    <property type="match status" value="1"/>
</dbReference>
<evidence type="ECO:0000256" key="2">
    <source>
        <dbReference type="ARBA" id="ARBA00022837"/>
    </source>
</evidence>
<dbReference type="InterPro" id="IPR035892">
    <property type="entry name" value="C2_domain_sf"/>
</dbReference>
<dbReference type="GO" id="GO:0051209">
    <property type="term" value="P:release of sequestered calcium ion into cytosol"/>
    <property type="evidence" value="ECO:0007669"/>
    <property type="project" value="TreeGrafter"/>
</dbReference>
<evidence type="ECO:0000256" key="3">
    <source>
        <dbReference type="PROSITE-ProRule" id="PRU00191"/>
    </source>
</evidence>
<keyword evidence="4" id="KW-0442">Lipid degradation</keyword>
<dbReference type="PROSITE" id="PS50008">
    <property type="entry name" value="PIPLC_Y_DOMAIN"/>
    <property type="match status" value="1"/>
</dbReference>
<dbReference type="Pfam" id="PF00017">
    <property type="entry name" value="SH2"/>
    <property type="match status" value="1"/>
</dbReference>
<dbReference type="InterPro" id="IPR036028">
    <property type="entry name" value="SH3-like_dom_sf"/>
</dbReference>
<name>A0A423U7T0_PENVA</name>
<dbReference type="GO" id="GO:0048468">
    <property type="term" value="P:cell development"/>
    <property type="evidence" value="ECO:0007669"/>
    <property type="project" value="UniProtKB-ARBA"/>
</dbReference>
<dbReference type="OrthoDB" id="269822at2759"/>
<dbReference type="InterPro" id="IPR001452">
    <property type="entry name" value="SH3_domain"/>
</dbReference>
<sequence length="636" mass="72880">MSARYRGKVSHCRIRVRQEGDNTRYWLKDNDSFDTLYGLIEHYKHYPYCHRAVPWRIPEDGAFLVRPSGEAGSIAISFKAERRTKHCRVKQEDGTFIIGTATFDSLVELIKYYERNFLFRRVKLRYPVTERVIQGLQDMDPVDGTGGYVVDPAYVSNIHVKAKYSYRANKDDELTFPRHAIIQNVIKAEKEWWTGDYGGRRQHCLQKGSIDISRAGTKIEKVTGTNRWGIVSIIKLTTQTGQVVELACTSEQQAQEWVKKIESVSSPAAVNQTRQTRKPEQRIKQEMSNLVVYFRAVRCDPSKQFVYGGTHNEVSSFPENRMESLMLSCPKGLLKFHKVGFSRVYPKSSRLDSTNYNPVPMWNHGCQMVCLNYQTGDKPMQLNEGRFMQNGKCGYILRPEFQNNPDYDPGNPLTLPNPRPLNLSIKIFGARHLSKSGKGFISPLVEVEIIGCEYDNAPKYTTRAVQCALIRFVLYDEDMFGEPNQIGQATYPCSPENGYSEEIELASLLVHMKITREGLVRVTSSCPAFVPILCGDPAGERHLQIFNIAEKCWGSGSGESPPAGKFNNMADKPLTFYQCDFRKKIDEQMILLYRKQMITMLDEAREKNNLEMVANLEDRIQRLEQEILQHGEQYFL</sequence>
<comment type="caution">
    <text evidence="8">The sequence shown here is derived from an EMBL/GenBank/DDBJ whole genome shotgun (WGS) entry which is preliminary data.</text>
</comment>
<dbReference type="SMART" id="SM00149">
    <property type="entry name" value="PLCYc"/>
    <property type="match status" value="1"/>
</dbReference>
<comment type="catalytic activity">
    <reaction evidence="4">
        <text>a 1,2-diacyl-sn-glycero-3-phospho-(1D-myo-inositol-4,5-bisphosphate) + H2O = 1D-myo-inositol 1,4,5-trisphosphate + a 1,2-diacyl-sn-glycerol + H(+)</text>
        <dbReference type="Rhea" id="RHEA:33179"/>
        <dbReference type="ChEBI" id="CHEBI:15377"/>
        <dbReference type="ChEBI" id="CHEBI:15378"/>
        <dbReference type="ChEBI" id="CHEBI:17815"/>
        <dbReference type="ChEBI" id="CHEBI:58456"/>
        <dbReference type="ChEBI" id="CHEBI:203600"/>
        <dbReference type="EC" id="3.1.4.11"/>
    </reaction>
</comment>
<evidence type="ECO:0000259" key="7">
    <source>
        <dbReference type="PROSITE" id="PS50008"/>
    </source>
</evidence>
<dbReference type="STRING" id="6689.A0A423U7T0"/>
<dbReference type="AlphaFoldDB" id="A0A423U7T0"/>
<accession>A0A423U7T0</accession>
<dbReference type="InterPro" id="IPR001711">
    <property type="entry name" value="PLipase_C_Pinositol-sp_Y"/>
</dbReference>
<dbReference type="SUPFAM" id="SSF51695">
    <property type="entry name" value="PLC-like phosphodiesterases"/>
    <property type="match status" value="1"/>
</dbReference>
<evidence type="ECO:0000256" key="4">
    <source>
        <dbReference type="RuleBase" id="RU361133"/>
    </source>
</evidence>
<keyword evidence="5" id="KW-0175">Coiled coil</keyword>
<dbReference type="InterPro" id="IPR036860">
    <property type="entry name" value="SH2_dom_sf"/>
</dbReference>
<keyword evidence="4" id="KW-0378">Hydrolase</keyword>
<evidence type="ECO:0000256" key="1">
    <source>
        <dbReference type="ARBA" id="ARBA00022443"/>
    </source>
</evidence>
<keyword evidence="9" id="KW-1185">Reference proteome</keyword>
<evidence type="ECO:0000259" key="6">
    <source>
        <dbReference type="PROSITE" id="PS50001"/>
    </source>
</evidence>
<keyword evidence="1" id="KW-0728">SH3 domain</keyword>
<dbReference type="PANTHER" id="PTHR10336:SF159">
    <property type="entry name" value="1-PHOSPHATIDYLINOSITOL 4,5-BISPHOSPHATE PHOSPHODIESTERASE GAMMA"/>
    <property type="match status" value="1"/>
</dbReference>
<dbReference type="Gene3D" id="3.20.20.190">
    <property type="entry name" value="Phosphatidylinositol (PI) phosphodiesterase"/>
    <property type="match status" value="1"/>
</dbReference>
<feature type="domain" description="PI-PLC Y-box" evidence="7">
    <location>
        <begin position="287"/>
        <end position="401"/>
    </location>
</feature>
<dbReference type="InterPro" id="IPR000980">
    <property type="entry name" value="SH2"/>
</dbReference>
<dbReference type="Gene3D" id="3.30.505.10">
    <property type="entry name" value="SH2 domain"/>
    <property type="match status" value="2"/>
</dbReference>
<dbReference type="PANTHER" id="PTHR10336">
    <property type="entry name" value="PHOSPHOINOSITIDE-SPECIFIC PHOSPHOLIPASE C FAMILY PROTEIN"/>
    <property type="match status" value="1"/>
</dbReference>
<evidence type="ECO:0000313" key="8">
    <source>
        <dbReference type="EMBL" id="ROT84767.1"/>
    </source>
</evidence>
<dbReference type="SMART" id="SM00252">
    <property type="entry name" value="SH2"/>
    <property type="match status" value="1"/>
</dbReference>
<evidence type="ECO:0000313" key="9">
    <source>
        <dbReference type="Proteomes" id="UP000283509"/>
    </source>
</evidence>
<dbReference type="GO" id="GO:0032587">
    <property type="term" value="C:ruffle membrane"/>
    <property type="evidence" value="ECO:0007669"/>
    <property type="project" value="TreeGrafter"/>
</dbReference>
<dbReference type="GO" id="GO:0010634">
    <property type="term" value="P:positive regulation of epithelial cell migration"/>
    <property type="evidence" value="ECO:0007669"/>
    <property type="project" value="TreeGrafter"/>
</dbReference>
<organism evidence="8 9">
    <name type="scientific">Penaeus vannamei</name>
    <name type="common">Whiteleg shrimp</name>
    <name type="synonym">Litopenaeus vannamei</name>
    <dbReference type="NCBI Taxonomy" id="6689"/>
    <lineage>
        <taxon>Eukaryota</taxon>
        <taxon>Metazoa</taxon>
        <taxon>Ecdysozoa</taxon>
        <taxon>Arthropoda</taxon>
        <taxon>Crustacea</taxon>
        <taxon>Multicrustacea</taxon>
        <taxon>Malacostraca</taxon>
        <taxon>Eumalacostraca</taxon>
        <taxon>Eucarida</taxon>
        <taxon>Decapoda</taxon>
        <taxon>Dendrobranchiata</taxon>
        <taxon>Penaeoidea</taxon>
        <taxon>Penaeidae</taxon>
        <taxon>Penaeus</taxon>
    </lineage>
</organism>
<feature type="domain" description="SH2" evidence="6">
    <location>
        <begin position="26"/>
        <end position="128"/>
    </location>
</feature>
<dbReference type="GO" id="GO:0016042">
    <property type="term" value="P:lipid catabolic process"/>
    <property type="evidence" value="ECO:0007669"/>
    <property type="project" value="UniProtKB-KW"/>
</dbReference>
<dbReference type="CDD" id="cd00275">
    <property type="entry name" value="C2_PLC_like"/>
    <property type="match status" value="1"/>
</dbReference>
<dbReference type="SUPFAM" id="SSF49562">
    <property type="entry name" value="C2 domain (Calcium/lipid-binding domain, CaLB)"/>
    <property type="match status" value="1"/>
</dbReference>
<dbReference type="GO" id="GO:0046488">
    <property type="term" value="P:phosphatidylinositol metabolic process"/>
    <property type="evidence" value="ECO:0007669"/>
    <property type="project" value="TreeGrafter"/>
</dbReference>
<protein>
    <recommendedName>
        <fullName evidence="4">Phosphoinositide phospholipase C</fullName>
        <ecNumber evidence="4">3.1.4.11</ecNumber>
    </recommendedName>
</protein>
<dbReference type="Gene3D" id="2.60.40.150">
    <property type="entry name" value="C2 domain"/>
    <property type="match status" value="1"/>
</dbReference>
<dbReference type="Gene3D" id="2.30.30.40">
    <property type="entry name" value="SH3 Domains"/>
    <property type="match status" value="1"/>
</dbReference>
<dbReference type="PRINTS" id="PR00390">
    <property type="entry name" value="PHPHLIPASEC"/>
</dbReference>
<dbReference type="GO" id="GO:0048015">
    <property type="term" value="P:phosphatidylinositol-mediated signaling"/>
    <property type="evidence" value="ECO:0007669"/>
    <property type="project" value="TreeGrafter"/>
</dbReference>
<dbReference type="GO" id="GO:0004435">
    <property type="term" value="F:phosphatidylinositol-4,5-bisphosphate phospholipase C activity"/>
    <property type="evidence" value="ECO:0007669"/>
    <property type="project" value="UniProtKB-EC"/>
</dbReference>
<dbReference type="SUPFAM" id="SSF55550">
    <property type="entry name" value="SH2 domain"/>
    <property type="match status" value="2"/>
</dbReference>
<dbReference type="Proteomes" id="UP000283509">
    <property type="component" value="Unassembled WGS sequence"/>
</dbReference>
<reference evidence="8 9" key="2">
    <citation type="submission" date="2019-01" db="EMBL/GenBank/DDBJ databases">
        <title>The decoding of complex shrimp genome reveals the adaptation for benthos swimmer, frequently molting mechanism and breeding impact on genome.</title>
        <authorList>
            <person name="Sun Y."/>
            <person name="Gao Y."/>
            <person name="Yu Y."/>
        </authorList>
    </citation>
    <scope>NUCLEOTIDE SEQUENCE [LARGE SCALE GENOMIC DNA]</scope>
    <source>
        <tissue evidence="8">Muscle</tissue>
    </source>
</reference>
<feature type="coiled-coil region" evidence="5">
    <location>
        <begin position="606"/>
        <end position="633"/>
    </location>
</feature>
<proteinExistence type="predicted"/>
<dbReference type="EMBL" id="QCYY01000501">
    <property type="protein sequence ID" value="ROT84767.1"/>
    <property type="molecule type" value="Genomic_DNA"/>
</dbReference>
<dbReference type="CDD" id="cd00821">
    <property type="entry name" value="PH"/>
    <property type="match status" value="1"/>
</dbReference>
<dbReference type="InterPro" id="IPR001192">
    <property type="entry name" value="PI-PLC_fam"/>
</dbReference>